<evidence type="ECO:0000313" key="2">
    <source>
        <dbReference type="EMBL" id="MCI58880.1"/>
    </source>
</evidence>
<keyword evidence="3" id="KW-1185">Reference proteome</keyword>
<dbReference type="AlphaFoldDB" id="A0A392TF76"/>
<evidence type="ECO:0000313" key="3">
    <source>
        <dbReference type="Proteomes" id="UP000265520"/>
    </source>
</evidence>
<feature type="region of interest" description="Disordered" evidence="1">
    <location>
        <begin position="1"/>
        <end position="21"/>
    </location>
</feature>
<name>A0A392TF76_9FABA</name>
<accession>A0A392TF76</accession>
<sequence>MAMANEQKTAALESGGTLVGA</sequence>
<organism evidence="2 3">
    <name type="scientific">Trifolium medium</name>
    <dbReference type="NCBI Taxonomy" id="97028"/>
    <lineage>
        <taxon>Eukaryota</taxon>
        <taxon>Viridiplantae</taxon>
        <taxon>Streptophyta</taxon>
        <taxon>Embryophyta</taxon>
        <taxon>Tracheophyta</taxon>
        <taxon>Spermatophyta</taxon>
        <taxon>Magnoliopsida</taxon>
        <taxon>eudicotyledons</taxon>
        <taxon>Gunneridae</taxon>
        <taxon>Pentapetalae</taxon>
        <taxon>rosids</taxon>
        <taxon>fabids</taxon>
        <taxon>Fabales</taxon>
        <taxon>Fabaceae</taxon>
        <taxon>Papilionoideae</taxon>
        <taxon>50 kb inversion clade</taxon>
        <taxon>NPAAA clade</taxon>
        <taxon>Hologalegina</taxon>
        <taxon>IRL clade</taxon>
        <taxon>Trifolieae</taxon>
        <taxon>Trifolium</taxon>
    </lineage>
</organism>
<dbReference type="Proteomes" id="UP000265520">
    <property type="component" value="Unassembled WGS sequence"/>
</dbReference>
<proteinExistence type="predicted"/>
<dbReference type="EMBL" id="LXQA010553335">
    <property type="protein sequence ID" value="MCI58880.1"/>
    <property type="molecule type" value="Genomic_DNA"/>
</dbReference>
<evidence type="ECO:0000256" key="1">
    <source>
        <dbReference type="SAM" id="MobiDB-lite"/>
    </source>
</evidence>
<comment type="caution">
    <text evidence="2">The sequence shown here is derived from an EMBL/GenBank/DDBJ whole genome shotgun (WGS) entry which is preliminary data.</text>
</comment>
<feature type="non-terminal residue" evidence="2">
    <location>
        <position position="21"/>
    </location>
</feature>
<reference evidence="2 3" key="1">
    <citation type="journal article" date="2018" name="Front. Plant Sci.">
        <title>Red Clover (Trifolium pratense) and Zigzag Clover (T. medium) - A Picture of Genomic Similarities and Differences.</title>
        <authorList>
            <person name="Dluhosova J."/>
            <person name="Istvanek J."/>
            <person name="Nedelnik J."/>
            <person name="Repkova J."/>
        </authorList>
    </citation>
    <scope>NUCLEOTIDE SEQUENCE [LARGE SCALE GENOMIC DNA]</scope>
    <source>
        <strain evidence="3">cv. 10/8</strain>
        <tissue evidence="2">Leaf</tissue>
    </source>
</reference>
<protein>
    <submittedName>
        <fullName evidence="2">Uncharacterized protein</fullName>
    </submittedName>
</protein>